<feature type="region of interest" description="Disordered" evidence="25">
    <location>
        <begin position="47"/>
        <end position="78"/>
    </location>
</feature>
<keyword evidence="12 26" id="KW-1133">Transmembrane helix</keyword>
<evidence type="ECO:0000313" key="29">
    <source>
        <dbReference type="RefSeq" id="XP_058981821.1"/>
    </source>
</evidence>
<feature type="compositionally biased region" description="Acidic residues" evidence="25">
    <location>
        <begin position="325"/>
        <end position="345"/>
    </location>
</feature>
<keyword evidence="26" id="KW-0472">Membrane</keyword>
<name>A0ABM3V7Q5_MUSDO</name>
<dbReference type="InterPro" id="IPR013783">
    <property type="entry name" value="Ig-like_fold"/>
</dbReference>
<keyword evidence="14" id="KW-1015">Disulfide bond</keyword>
<dbReference type="RefSeq" id="XP_058981824.1">
    <property type="nucleotide sequence ID" value="XM_059125841.1"/>
</dbReference>
<feature type="compositionally biased region" description="Low complexity" evidence="25">
    <location>
        <begin position="585"/>
        <end position="596"/>
    </location>
</feature>
<dbReference type="InterPro" id="IPR006644">
    <property type="entry name" value="Cadg"/>
</dbReference>
<evidence type="ECO:0000259" key="27">
    <source>
        <dbReference type="PROSITE" id="PS51699"/>
    </source>
</evidence>
<dbReference type="CDD" id="cd11303">
    <property type="entry name" value="Dystroglycan_repeat"/>
    <property type="match status" value="2"/>
</dbReference>
<dbReference type="RefSeq" id="XP_058981823.1">
    <property type="nucleotide sequence ID" value="XM_059125840.1"/>
</dbReference>
<feature type="compositionally biased region" description="Low complexity" evidence="25">
    <location>
        <begin position="852"/>
        <end position="865"/>
    </location>
</feature>
<feature type="compositionally biased region" description="Low complexity" evidence="25">
    <location>
        <begin position="47"/>
        <end position="77"/>
    </location>
</feature>
<evidence type="ECO:0000256" key="6">
    <source>
        <dbReference type="ARBA" id="ARBA00022475"/>
    </source>
</evidence>
<dbReference type="SMART" id="SM00736">
    <property type="entry name" value="CADG"/>
    <property type="match status" value="2"/>
</dbReference>
<feature type="compositionally biased region" description="Low complexity" evidence="25">
    <location>
        <begin position="527"/>
        <end position="546"/>
    </location>
</feature>
<keyword evidence="11" id="KW-0732">Signal</keyword>
<dbReference type="InterPro" id="IPR015919">
    <property type="entry name" value="Cadherin-like_sf"/>
</dbReference>
<evidence type="ECO:0000256" key="11">
    <source>
        <dbReference type="ARBA" id="ARBA00022729"/>
    </source>
</evidence>
<evidence type="ECO:0000256" key="20">
    <source>
        <dbReference type="ARBA" id="ARBA00024991"/>
    </source>
</evidence>
<dbReference type="InterPro" id="IPR008465">
    <property type="entry name" value="DAG1_C"/>
</dbReference>
<evidence type="ECO:0000313" key="30">
    <source>
        <dbReference type="RefSeq" id="XP_058981822.1"/>
    </source>
</evidence>
<evidence type="ECO:0000256" key="26">
    <source>
        <dbReference type="SAM" id="Phobius"/>
    </source>
</evidence>
<gene>
    <name evidence="29 30 31 32 33" type="primary">LOC131803917</name>
</gene>
<feature type="compositionally biased region" description="Low complexity" evidence="25">
    <location>
        <begin position="872"/>
        <end position="901"/>
    </location>
</feature>
<comment type="subcellular location">
    <subcellularLocation>
        <location evidence="1">Cell membrane</location>
        <location evidence="1">Sarcolemma</location>
    </subcellularLocation>
    <subcellularLocation>
        <location evidence="4">Cell membrane</location>
        <topology evidence="4">Single-pass type I membrane protein</topology>
    </subcellularLocation>
    <subcellularLocation>
        <location evidence="3">Cytoplasm</location>
        <location evidence="3">Cytoskeleton</location>
    </subcellularLocation>
    <subcellularLocation>
        <location evidence="5">Nucleus</location>
        <location evidence="5">Nucleoplasm</location>
    </subcellularLocation>
    <subcellularLocation>
        <location evidence="24">Postsynaptic cell membrane</location>
    </subcellularLocation>
    <subcellularLocation>
        <location evidence="2">Secreted</location>
        <location evidence="2">Extracellular space</location>
    </subcellularLocation>
</comment>
<keyword evidence="10 26" id="KW-0812">Transmembrane</keyword>
<dbReference type="RefSeq" id="XP_058981825.1">
    <property type="nucleotide sequence ID" value="XM_059125842.1"/>
</dbReference>
<keyword evidence="7" id="KW-0963">Cytoplasm</keyword>
<evidence type="ECO:0000256" key="2">
    <source>
        <dbReference type="ARBA" id="ARBA00004239"/>
    </source>
</evidence>
<feature type="region of interest" description="Disordered" evidence="25">
    <location>
        <begin position="805"/>
        <end position="826"/>
    </location>
</feature>
<feature type="domain" description="Peptidase S72" evidence="27">
    <location>
        <begin position="1243"/>
        <end position="1359"/>
    </location>
</feature>
<evidence type="ECO:0000256" key="25">
    <source>
        <dbReference type="SAM" id="MobiDB-lite"/>
    </source>
</evidence>
<keyword evidence="18" id="KW-0628">Postsynaptic cell membrane</keyword>
<feature type="compositionally biased region" description="Low complexity" evidence="25">
    <location>
        <begin position="624"/>
        <end position="650"/>
    </location>
</feature>
<evidence type="ECO:0000256" key="15">
    <source>
        <dbReference type="ARBA" id="ARBA00023180"/>
    </source>
</evidence>
<keyword evidence="17" id="KW-0539">Nucleus</keyword>
<dbReference type="Pfam" id="PF05345">
    <property type="entry name" value="He_PIG"/>
    <property type="match status" value="1"/>
</dbReference>
<dbReference type="Pfam" id="PF05454">
    <property type="entry name" value="DAG1"/>
    <property type="match status" value="1"/>
</dbReference>
<evidence type="ECO:0000256" key="10">
    <source>
        <dbReference type="ARBA" id="ARBA00022692"/>
    </source>
</evidence>
<dbReference type="RefSeq" id="XP_058981821.1">
    <property type="nucleotide sequence ID" value="XM_059125838.1"/>
</dbReference>
<dbReference type="SUPFAM" id="SSF111006">
    <property type="entry name" value="Dystroglycan, domain 2"/>
    <property type="match status" value="1"/>
</dbReference>
<dbReference type="Gene3D" id="3.30.70.1040">
    <property type="entry name" value="Dystroglycan, domain 2"/>
    <property type="match status" value="1"/>
</dbReference>
<comment type="function">
    <text evidence="20">Transmembrane protein that plays important roles in connecting the extracellular matrix to the cytoskeleton. Acts as a cell adhesion receptor in both muscle and non-muscle tissues. Receptor for both DMD and UTRN and, through these interactions, scaffolds axin to the cytoskeleton. Also functions in cell adhesion-mediated signaling and implicated in cell polarity.</text>
</comment>
<evidence type="ECO:0000256" key="9">
    <source>
        <dbReference type="ARBA" id="ARBA00022553"/>
    </source>
</evidence>
<evidence type="ECO:0000256" key="22">
    <source>
        <dbReference type="ARBA" id="ARBA00030092"/>
    </source>
</evidence>
<evidence type="ECO:0000256" key="21">
    <source>
        <dbReference type="ARBA" id="ARBA00026224"/>
    </source>
</evidence>
<accession>A0ABM3V7Q5</accession>
<dbReference type="InterPro" id="IPR030398">
    <property type="entry name" value="SEA_DG_dom"/>
</dbReference>
<feature type="compositionally biased region" description="Polar residues" evidence="25">
    <location>
        <begin position="651"/>
        <end position="663"/>
    </location>
</feature>
<evidence type="ECO:0000256" key="4">
    <source>
        <dbReference type="ARBA" id="ARBA00004251"/>
    </source>
</evidence>
<keyword evidence="9" id="KW-0597">Phosphoprotein</keyword>
<evidence type="ECO:0000256" key="12">
    <source>
        <dbReference type="ARBA" id="ARBA00022989"/>
    </source>
</evidence>
<sequence length="1519" mass="169733">MVAKLNSRLATTFSDATDLDNNCHNSHSCDCISSSRTRTRTRKLSMMASTTTETMMSATSPYSSSSPSSAAAAPSSRTTRRWCNITSTTTHPLVLYSFVLLLVLHPVISNAERDFNFNDSQIPLIEPKDEPTLIEGHHHHHADAASSHHNHHQHKSMSSSSSSSSPHHHHQHQDPYAVELSHCRYGDNELVLSLVLQNYNWHDLNESRRSKVLDKLSKFFAIPKEFITMESVTKHDLFEMQKESVKKGNNKCHTNNNRKLGRVDFIIGCRSTYFTITEPIVKQIEQQFKEGALDNITGEKFGWWIIWRKHYKNATRKRRQVEGSGDAEDDDEYEDYDYDGDDTIDETQHNAVDSSSSTTTTSQNSYAANDNNNNNKVEEDEDDEPELTSNTLEVAGTSNRDDITALKQTDSEPTDNNANENKEMKKVTIDDEEIDESVSKLESVITKTIENTKHIEDIPEIVVEQPEDVLLKQVLQPESEKSENIELNNIYENPREEDNEFSVAEVMGSLTPQTSTNVYGNPEEGVTSTHPPTSSFSTTSSKNNNNHNHDNQAEINLDLTHHHHNHNHHQQNAEHPKHNHGGGELTSTTSLTTTLMTPPPPVILFDSTTQTITIASNDIPPPNDTSAASSSSSAATTTGGSTTTNPTTTTIGNISVKQPNKSNKMIKVDVNKYDDDDLDDDEDDEDSDDEDEDIDINEDVAEELAKHFGLMEQFNSLTANKSRQHVSHLGHHLAAELDHSRGAVTTQTVSSHAGDYENKDNRQQFTLHPYYNSNLLTTTTPPSPTTTLSTPTTTTTIIINPIFISTTTTTPSTDTNEQRHELENNSNNVVVFTGKKDVYYDTTLKPEEEQELSSSKSASSTTPAEDSIFFASSTNPPSQTTTQSSSSPSLSTTPELPSTTSAIPEDIEPIVENTPPMIKSRLQKLAVTSGKSFQFAIPEDTFYDTEDMTNLRLELTDKEGRELKSNSWLQFNAETKEVYGLPLDDSVSKWQYRLTATDSGNESVVETFEISVQQHRGVRTINHEVNIAVKINEKNMHYIDWQMKLIKAIATTLGDENTSSIVVREIRANSQDPSIATLVYFNETLPTSECPETELNNLVKRLDANRLSDLVYPTLGIKSITGQLIGPCQKSVAKSKAPTISVKNSPPVPRNQVDRVVATAGHLLVYKVPSDTFFDDGKITLSLKTKDHKELSPTHWLQFDSKNEEFYGIPKAADVGSEEYMLEAEDTAGLTATDALVVLVNPAPKKEFSVYYKAFLGVKHENFHADLQRKFVERIAQLFGDASAQNIQIRSVNPIHDTDSTAISFYNTTLYRSHNRCPEEEIESVRSVYQQDGVMRDRVRKILGAELNITNIQIYPLACNEQTNVIHREYVPTKTDEPLLKSTFSDDYLYTIILPAIIIVTMILIASIIACCLHRRRRKSGKMELGDEEERKSFRTKGIPVIFQDELDEKPEIGNKSPIILKNEKPPLLPPSYNTSNMNGDNDCDEYVPPPAVVVGGREARGKSPATPSYRKPPPYVSP</sequence>
<feature type="region of interest" description="Disordered" evidence="25">
    <location>
        <begin position="316"/>
        <end position="423"/>
    </location>
</feature>
<feature type="region of interest" description="Disordered" evidence="25">
    <location>
        <begin position="845"/>
        <end position="906"/>
    </location>
</feature>
<evidence type="ECO:0000256" key="8">
    <source>
        <dbReference type="ARBA" id="ARBA00022525"/>
    </source>
</evidence>
<evidence type="ECO:0000256" key="19">
    <source>
        <dbReference type="ARBA" id="ARBA00023567"/>
    </source>
</evidence>
<organism evidence="28 30">
    <name type="scientific">Musca domestica</name>
    <name type="common">House fly</name>
    <dbReference type="NCBI Taxonomy" id="7370"/>
    <lineage>
        <taxon>Eukaryota</taxon>
        <taxon>Metazoa</taxon>
        <taxon>Ecdysozoa</taxon>
        <taxon>Arthropoda</taxon>
        <taxon>Hexapoda</taxon>
        <taxon>Insecta</taxon>
        <taxon>Pterygota</taxon>
        <taxon>Neoptera</taxon>
        <taxon>Endopterygota</taxon>
        <taxon>Diptera</taxon>
        <taxon>Brachycera</taxon>
        <taxon>Muscomorpha</taxon>
        <taxon>Muscoidea</taxon>
        <taxon>Muscidae</taxon>
        <taxon>Musca</taxon>
    </lineage>
</organism>
<keyword evidence="6" id="KW-1003">Cell membrane</keyword>
<feature type="transmembrane region" description="Helical" evidence="26">
    <location>
        <begin position="1388"/>
        <end position="1413"/>
    </location>
</feature>
<protein>
    <recommendedName>
        <fullName evidence="21">Dystroglycan 1</fullName>
    </recommendedName>
    <alternativeName>
        <fullName evidence="23">Dystroglycan</fullName>
    </alternativeName>
    <alternativeName>
        <fullName evidence="22">Dystrophin-associated glycoprotein 1</fullName>
    </alternativeName>
</protein>
<evidence type="ECO:0000313" key="33">
    <source>
        <dbReference type="RefSeq" id="XP_058981825.1"/>
    </source>
</evidence>
<feature type="compositionally biased region" description="Acidic residues" evidence="25">
    <location>
        <begin position="674"/>
        <end position="695"/>
    </location>
</feature>
<dbReference type="Proteomes" id="UP001652621">
    <property type="component" value="Unplaced"/>
</dbReference>
<evidence type="ECO:0000256" key="13">
    <source>
        <dbReference type="ARBA" id="ARBA00023018"/>
    </source>
</evidence>
<proteinExistence type="predicted"/>
<evidence type="ECO:0000313" key="32">
    <source>
        <dbReference type="RefSeq" id="XP_058981824.1"/>
    </source>
</evidence>
<keyword evidence="13" id="KW-0770">Synapse</keyword>
<evidence type="ECO:0000256" key="1">
    <source>
        <dbReference type="ARBA" id="ARBA00004135"/>
    </source>
</evidence>
<feature type="compositionally biased region" description="Polar residues" evidence="25">
    <location>
        <begin position="606"/>
        <end position="616"/>
    </location>
</feature>
<dbReference type="GeneID" id="131803917"/>
<dbReference type="Gene3D" id="2.60.40.10">
    <property type="entry name" value="Immunoglobulins"/>
    <property type="match status" value="2"/>
</dbReference>
<feature type="region of interest" description="Disordered" evidence="25">
    <location>
        <begin position="564"/>
        <end position="695"/>
    </location>
</feature>
<feature type="region of interest" description="Disordered" evidence="25">
    <location>
        <begin position="738"/>
        <end position="758"/>
    </location>
</feature>
<keyword evidence="8" id="KW-0964">Secreted</keyword>
<evidence type="ECO:0000256" key="3">
    <source>
        <dbReference type="ARBA" id="ARBA00004245"/>
    </source>
</evidence>
<keyword evidence="16" id="KW-0206">Cytoskeleton</keyword>
<evidence type="ECO:0000256" key="24">
    <source>
        <dbReference type="ARBA" id="ARBA00034100"/>
    </source>
</evidence>
<dbReference type="SUPFAM" id="SSF49313">
    <property type="entry name" value="Cadherin-like"/>
    <property type="match status" value="2"/>
</dbReference>
<comment type="function">
    <text evidence="19">The dystroglycan complex is involved in a number of processes including laminin and basement membrane assembly, sarcolemmal stability, cell survival, peripheral nerve myelination, nodal structure, cell migration, and epithelial polarization.</text>
</comment>
<evidence type="ECO:0000256" key="5">
    <source>
        <dbReference type="ARBA" id="ARBA00004642"/>
    </source>
</evidence>
<evidence type="ECO:0000256" key="16">
    <source>
        <dbReference type="ARBA" id="ARBA00023212"/>
    </source>
</evidence>
<evidence type="ECO:0000313" key="28">
    <source>
        <dbReference type="Proteomes" id="UP001652621"/>
    </source>
</evidence>
<feature type="compositionally biased region" description="Low complexity" evidence="25">
    <location>
        <begin position="156"/>
        <end position="165"/>
    </location>
</feature>
<reference evidence="29 30" key="1">
    <citation type="submission" date="2025-05" db="UniProtKB">
        <authorList>
            <consortium name="RefSeq"/>
        </authorList>
    </citation>
    <scope>IDENTIFICATION</scope>
    <source>
        <strain evidence="29 30">Aabys</strain>
        <tissue evidence="29 30">Whole body</tissue>
    </source>
</reference>
<evidence type="ECO:0000313" key="31">
    <source>
        <dbReference type="RefSeq" id="XP_058981823.1"/>
    </source>
</evidence>
<evidence type="ECO:0000256" key="14">
    <source>
        <dbReference type="ARBA" id="ARBA00023157"/>
    </source>
</evidence>
<dbReference type="PANTHER" id="PTHR21559">
    <property type="entry name" value="DYSTROGLYCAN-RELATED"/>
    <property type="match status" value="1"/>
</dbReference>
<feature type="region of interest" description="Disordered" evidence="25">
    <location>
        <begin position="512"/>
        <end position="551"/>
    </location>
</feature>
<feature type="compositionally biased region" description="Polar residues" evidence="25">
    <location>
        <begin position="387"/>
        <end position="398"/>
    </location>
</feature>
<evidence type="ECO:0000256" key="23">
    <source>
        <dbReference type="ARBA" id="ARBA00031034"/>
    </source>
</evidence>
<feature type="region of interest" description="Disordered" evidence="25">
    <location>
        <begin position="139"/>
        <end position="176"/>
    </location>
</feature>
<evidence type="ECO:0000256" key="7">
    <source>
        <dbReference type="ARBA" id="ARBA00022490"/>
    </source>
</evidence>
<evidence type="ECO:0000256" key="18">
    <source>
        <dbReference type="ARBA" id="ARBA00023257"/>
    </source>
</evidence>
<keyword evidence="28" id="KW-1185">Reference proteome</keyword>
<evidence type="ECO:0000256" key="17">
    <source>
        <dbReference type="ARBA" id="ARBA00023242"/>
    </source>
</evidence>
<dbReference type="RefSeq" id="XP_058981822.1">
    <property type="nucleotide sequence ID" value="XM_059125839.1"/>
</dbReference>
<feature type="region of interest" description="Disordered" evidence="25">
    <location>
        <begin position="1455"/>
        <end position="1519"/>
    </location>
</feature>
<keyword evidence="15" id="KW-0325">Glycoprotein</keyword>
<feature type="domain" description="Peptidase S72" evidence="27">
    <location>
        <begin position="1020"/>
        <end position="1127"/>
    </location>
</feature>
<dbReference type="PANTHER" id="PTHR21559:SF21">
    <property type="entry name" value="DYSTROGLYCAN 1"/>
    <property type="match status" value="1"/>
</dbReference>
<dbReference type="PROSITE" id="PS51699">
    <property type="entry name" value="SEA_DG"/>
    <property type="match status" value="2"/>
</dbReference>
<dbReference type="InterPro" id="IPR027468">
    <property type="entry name" value="Alpha-dystroglycan_domain_2"/>
</dbReference>